<dbReference type="EMBL" id="JAGGKX010000002">
    <property type="protein sequence ID" value="MBP1968439.1"/>
    <property type="molecule type" value="Genomic_DNA"/>
</dbReference>
<keyword evidence="3" id="KW-1185">Reference proteome</keyword>
<evidence type="ECO:0000313" key="3">
    <source>
        <dbReference type="Proteomes" id="UP001519345"/>
    </source>
</evidence>
<organism evidence="2 3">
    <name type="scientific">Virgibacillus natechei</name>
    <dbReference type="NCBI Taxonomy" id="1216297"/>
    <lineage>
        <taxon>Bacteria</taxon>
        <taxon>Bacillati</taxon>
        <taxon>Bacillota</taxon>
        <taxon>Bacilli</taxon>
        <taxon>Bacillales</taxon>
        <taxon>Bacillaceae</taxon>
        <taxon>Virgibacillus</taxon>
    </lineage>
</organism>
<proteinExistence type="predicted"/>
<evidence type="ECO:0000256" key="1">
    <source>
        <dbReference type="SAM" id="MobiDB-lite"/>
    </source>
</evidence>
<feature type="compositionally biased region" description="Polar residues" evidence="1">
    <location>
        <begin position="1"/>
        <end position="10"/>
    </location>
</feature>
<dbReference type="Proteomes" id="UP001519345">
    <property type="component" value="Unassembled WGS sequence"/>
</dbReference>
<protein>
    <submittedName>
        <fullName evidence="2">Uncharacterized protein</fullName>
    </submittedName>
</protein>
<evidence type="ECO:0000313" key="2">
    <source>
        <dbReference type="EMBL" id="MBP1968439.1"/>
    </source>
</evidence>
<dbReference type="RefSeq" id="WP_209461669.1">
    <property type="nucleotide sequence ID" value="NZ_CP110224.1"/>
</dbReference>
<gene>
    <name evidence="2" type="ORF">J2Z83_000531</name>
</gene>
<comment type="caution">
    <text evidence="2">The sequence shown here is derived from an EMBL/GenBank/DDBJ whole genome shotgun (WGS) entry which is preliminary data.</text>
</comment>
<name>A0ABS4IEH9_9BACI</name>
<sequence>MRSIKMTQIEDSIKKRRKQVNAQIRSEHGDKPRVRRARTRSLDEQIALTKITRASVERAKREGKMKMIGKRRMYYDPAE</sequence>
<reference evidence="2 3" key="1">
    <citation type="submission" date="2021-03" db="EMBL/GenBank/DDBJ databases">
        <title>Genomic Encyclopedia of Type Strains, Phase IV (KMG-IV): sequencing the most valuable type-strain genomes for metagenomic binning, comparative biology and taxonomic classification.</title>
        <authorList>
            <person name="Goeker M."/>
        </authorList>
    </citation>
    <scope>NUCLEOTIDE SEQUENCE [LARGE SCALE GENOMIC DNA]</scope>
    <source>
        <strain evidence="2 3">DSM 25609</strain>
    </source>
</reference>
<feature type="region of interest" description="Disordered" evidence="1">
    <location>
        <begin position="1"/>
        <end position="39"/>
    </location>
</feature>
<accession>A0ABS4IEH9</accession>